<sequence length="229" mass="22357">MSQAKWAYLGAIVLALVVAVMVVLAVRTVALGDGYHTVTVVAQAAAPSASDEVITLNFGHGASSIPDGLAAMGRDVALIRRTIAALGVPASAVVVTDQNLYSSQSLGTAPGVAGATYTVNVGMTITVPAGQVSSVVKAVSGDLNLLDVSTFTLYTAPGAGPGGAVGAAAYRSALAVAHSEAAALAARLGMHLGPVLAVHQLPPAASAAGSGSGGAGSGLLSLEVTYGLR</sequence>
<evidence type="ECO:0000313" key="3">
    <source>
        <dbReference type="Proteomes" id="UP000503399"/>
    </source>
</evidence>
<dbReference type="Proteomes" id="UP000503399">
    <property type="component" value="Chromosome"/>
</dbReference>
<keyword evidence="1" id="KW-1133">Transmembrane helix</keyword>
<dbReference type="KEGG" id="hfv:R50_0226"/>
<evidence type="ECO:0008006" key="4">
    <source>
        <dbReference type="Google" id="ProtNLM"/>
    </source>
</evidence>
<name>A0A6F8ZE48_9FIRM</name>
<dbReference type="InterPro" id="IPR007497">
    <property type="entry name" value="SIMPL/DUF541"/>
</dbReference>
<feature type="transmembrane region" description="Helical" evidence="1">
    <location>
        <begin position="6"/>
        <end position="26"/>
    </location>
</feature>
<evidence type="ECO:0000256" key="1">
    <source>
        <dbReference type="SAM" id="Phobius"/>
    </source>
</evidence>
<dbReference type="EMBL" id="LR778114">
    <property type="protein sequence ID" value="CAB1127732.1"/>
    <property type="molecule type" value="Genomic_DNA"/>
</dbReference>
<proteinExistence type="predicted"/>
<gene>
    <name evidence="2" type="ORF">R50_0226</name>
</gene>
<accession>A0A6F8ZE48</accession>
<dbReference type="AlphaFoldDB" id="A0A6F8ZE48"/>
<protein>
    <recommendedName>
        <fullName evidence="4">DUF541 domain-containing protein</fullName>
    </recommendedName>
</protein>
<keyword evidence="3" id="KW-1185">Reference proteome</keyword>
<keyword evidence="1" id="KW-0472">Membrane</keyword>
<organism evidence="2 3">
    <name type="scientific">Candidatus Hydrogenisulfobacillus filiaventi</name>
    <dbReference type="NCBI Taxonomy" id="2707344"/>
    <lineage>
        <taxon>Bacteria</taxon>
        <taxon>Bacillati</taxon>
        <taxon>Bacillota</taxon>
        <taxon>Clostridia</taxon>
        <taxon>Eubacteriales</taxon>
        <taxon>Clostridiales Family XVII. Incertae Sedis</taxon>
        <taxon>Candidatus Hydrogenisulfobacillus</taxon>
    </lineage>
</organism>
<reference evidence="2 3" key="1">
    <citation type="submission" date="2020-02" db="EMBL/GenBank/DDBJ databases">
        <authorList>
            <person name="Hogendoorn C."/>
        </authorList>
    </citation>
    <scope>NUCLEOTIDE SEQUENCE [LARGE SCALE GENOMIC DNA]</scope>
    <source>
        <strain evidence="2">R501</strain>
    </source>
</reference>
<dbReference type="Pfam" id="PF04402">
    <property type="entry name" value="SIMPL"/>
    <property type="match status" value="1"/>
</dbReference>
<keyword evidence="1" id="KW-0812">Transmembrane</keyword>
<evidence type="ECO:0000313" key="2">
    <source>
        <dbReference type="EMBL" id="CAB1127732.1"/>
    </source>
</evidence>